<keyword evidence="2" id="KW-1185">Reference proteome</keyword>
<reference evidence="1 2" key="1">
    <citation type="journal article" date="2013" name="Genome Announc.">
        <title>Complete genome sequence of Clostridium stercorarium subsp. stercorarium strain DSM 8532, a thermophilic degrader of plant cell wall fibers.</title>
        <authorList>
            <person name="Poehlein A."/>
            <person name="Zverlov V.V."/>
            <person name="Daniel R."/>
            <person name="Schwarz W.H."/>
            <person name="Liebl W."/>
        </authorList>
    </citation>
    <scope>NUCLEOTIDE SEQUENCE [LARGE SCALE GENOMIC DNA]</scope>
    <source>
        <strain evidence="2">ATCC 35414 / DSM 8532 / NCIMB 11754</strain>
    </source>
</reference>
<dbReference type="EMBL" id="CP004044">
    <property type="protein sequence ID" value="AGC67431.1"/>
    <property type="molecule type" value="Genomic_DNA"/>
</dbReference>
<accession>L7VLP5</accession>
<proteinExistence type="predicted"/>
<dbReference type="Proteomes" id="UP000011220">
    <property type="component" value="Chromosome"/>
</dbReference>
<name>L7VLP5_THES1</name>
<dbReference type="KEGG" id="css:Cst_c04090"/>
<organism evidence="1 2">
    <name type="scientific">Thermoclostridium stercorarium (strain ATCC 35414 / DSM 8532 / NCIMB 11754)</name>
    <name type="common">Clostridium stercorarium</name>
    <dbReference type="NCBI Taxonomy" id="1121335"/>
    <lineage>
        <taxon>Bacteria</taxon>
        <taxon>Bacillati</taxon>
        <taxon>Bacillota</taxon>
        <taxon>Clostridia</taxon>
        <taxon>Eubacteriales</taxon>
        <taxon>Oscillospiraceae</taxon>
        <taxon>Thermoclostridium</taxon>
    </lineage>
</organism>
<evidence type="ECO:0000313" key="2">
    <source>
        <dbReference type="Proteomes" id="UP000011220"/>
    </source>
</evidence>
<evidence type="ECO:0000313" key="1">
    <source>
        <dbReference type="EMBL" id="AGC67431.1"/>
    </source>
</evidence>
<sequence>MFSFSYSCKVIIAACTEIRAISRANEDSDGYILLIRSRTFFSRVLAAFSFNIVYTSLQGNIIITLRYPVQISFFYFASLVFRALTAKTSPDTTGLKSEDERRDEYYDKRTINGNGIIRGTS</sequence>
<dbReference type="STRING" id="1121335.Cst_c04090"/>
<dbReference type="AlphaFoldDB" id="L7VLP5"/>
<protein>
    <submittedName>
        <fullName evidence="1">Uncharacterized protein</fullName>
    </submittedName>
</protein>
<gene>
    <name evidence="1" type="ordered locus">Cst_c04090</name>
</gene>